<accession>A0A9J7MAS6</accession>
<proteinExistence type="predicted"/>
<dbReference type="OrthoDB" id="1729737at2759"/>
<reference evidence="4" key="1">
    <citation type="journal article" date="2020" name="Nat. Ecol. Evol.">
        <title>Deeply conserved synteny resolves early events in vertebrate evolution.</title>
        <authorList>
            <person name="Simakov O."/>
            <person name="Marletaz F."/>
            <person name="Yue J.X."/>
            <person name="O'Connell B."/>
            <person name="Jenkins J."/>
            <person name="Brandt A."/>
            <person name="Calef R."/>
            <person name="Tung C.H."/>
            <person name="Huang T.K."/>
            <person name="Schmutz J."/>
            <person name="Satoh N."/>
            <person name="Yu J.K."/>
            <person name="Putnam N.H."/>
            <person name="Green R.E."/>
            <person name="Rokhsar D.S."/>
        </authorList>
    </citation>
    <scope>NUCLEOTIDE SEQUENCE [LARGE SCALE GENOMIC DNA]</scope>
    <source>
        <strain evidence="4">S238N-H82</strain>
    </source>
</reference>
<reference evidence="5" key="2">
    <citation type="submission" date="2025-08" db="UniProtKB">
        <authorList>
            <consortium name="RefSeq"/>
        </authorList>
    </citation>
    <scope>IDENTIFICATION</scope>
    <source>
        <strain evidence="5">S238N-H82</strain>
        <tissue evidence="5">Testes</tissue>
    </source>
</reference>
<dbReference type="SUPFAM" id="SSF53300">
    <property type="entry name" value="vWA-like"/>
    <property type="match status" value="1"/>
</dbReference>
<protein>
    <submittedName>
        <fullName evidence="5">von Willebrand factor A domain-containing protein 5B1-like</fullName>
    </submittedName>
</protein>
<dbReference type="PANTHER" id="PTHR46299">
    <property type="entry name" value="VON WILLEBRAND FACTOR A DOMAIN-CONTAINING PROTEIN 5B2-RELATED"/>
    <property type="match status" value="1"/>
</dbReference>
<dbReference type="InterPro" id="IPR036465">
    <property type="entry name" value="vWFA_dom_sf"/>
</dbReference>
<dbReference type="PROSITE" id="PS51468">
    <property type="entry name" value="VIT"/>
    <property type="match status" value="1"/>
</dbReference>
<evidence type="ECO:0000259" key="3">
    <source>
        <dbReference type="PROSITE" id="PS51468"/>
    </source>
</evidence>
<feature type="compositionally biased region" description="Basic and acidic residues" evidence="1">
    <location>
        <begin position="610"/>
        <end position="650"/>
    </location>
</feature>
<evidence type="ECO:0000259" key="2">
    <source>
        <dbReference type="PROSITE" id="PS50234"/>
    </source>
</evidence>
<dbReference type="RefSeq" id="XP_035697797.1">
    <property type="nucleotide sequence ID" value="XM_035841904.1"/>
</dbReference>
<feature type="domain" description="VIT" evidence="3">
    <location>
        <begin position="1"/>
        <end position="134"/>
    </location>
</feature>
<dbReference type="InterPro" id="IPR013694">
    <property type="entry name" value="VIT"/>
</dbReference>
<keyword evidence="4" id="KW-1185">Reference proteome</keyword>
<feature type="region of interest" description="Disordered" evidence="1">
    <location>
        <begin position="151"/>
        <end position="177"/>
    </location>
</feature>
<dbReference type="KEGG" id="bfo:118430868"/>
<feature type="compositionally biased region" description="Polar residues" evidence="1">
    <location>
        <begin position="1135"/>
        <end position="1145"/>
    </location>
</feature>
<evidence type="ECO:0000313" key="5">
    <source>
        <dbReference type="RefSeq" id="XP_035697797.1"/>
    </source>
</evidence>
<dbReference type="PROSITE" id="PS50234">
    <property type="entry name" value="VWFA"/>
    <property type="match status" value="1"/>
</dbReference>
<dbReference type="InterPro" id="IPR052627">
    <property type="entry name" value="VWA_domain-containing"/>
</dbReference>
<dbReference type="Pfam" id="PF13757">
    <property type="entry name" value="VIT_2"/>
    <property type="match status" value="1"/>
</dbReference>
<dbReference type="Pfam" id="PF13768">
    <property type="entry name" value="VWA_3"/>
    <property type="match status" value="1"/>
</dbReference>
<dbReference type="Proteomes" id="UP000001554">
    <property type="component" value="Chromosome 14"/>
</dbReference>
<dbReference type="PANTHER" id="PTHR46299:SF4">
    <property type="entry name" value="VON WILLEBRAND FACTOR A DOMAIN-CONTAINING PROTEIN 5B1-LIKE"/>
    <property type="match status" value="1"/>
</dbReference>
<dbReference type="AlphaFoldDB" id="A0A9J7MAS6"/>
<evidence type="ECO:0000313" key="4">
    <source>
        <dbReference type="Proteomes" id="UP000001554"/>
    </source>
</evidence>
<feature type="region of interest" description="Disordered" evidence="1">
    <location>
        <begin position="608"/>
        <end position="686"/>
    </location>
</feature>
<dbReference type="SMART" id="SM00327">
    <property type="entry name" value="VWA"/>
    <property type="match status" value="1"/>
</dbReference>
<evidence type="ECO:0000256" key="1">
    <source>
        <dbReference type="SAM" id="MobiDB-lite"/>
    </source>
</evidence>
<organism evidence="4 5">
    <name type="scientific">Branchiostoma floridae</name>
    <name type="common">Florida lancelet</name>
    <name type="synonym">Amphioxus</name>
    <dbReference type="NCBI Taxonomy" id="7739"/>
    <lineage>
        <taxon>Eukaryota</taxon>
        <taxon>Metazoa</taxon>
        <taxon>Chordata</taxon>
        <taxon>Cephalochordata</taxon>
        <taxon>Leptocardii</taxon>
        <taxon>Amphioxiformes</taxon>
        <taxon>Branchiostomatidae</taxon>
        <taxon>Branchiostoma</taxon>
    </lineage>
</organism>
<dbReference type="OMA" id="EDCCFDC"/>
<dbReference type="InterPro" id="IPR002035">
    <property type="entry name" value="VWF_A"/>
</dbReference>
<gene>
    <name evidence="5" type="primary">LOC118430868</name>
</gene>
<feature type="region of interest" description="Disordered" evidence="1">
    <location>
        <begin position="1135"/>
        <end position="1165"/>
    </location>
</feature>
<dbReference type="Gene3D" id="3.40.50.410">
    <property type="entry name" value="von Willebrand factor, type A domain"/>
    <property type="match status" value="1"/>
</dbReference>
<dbReference type="GeneID" id="118430868"/>
<feature type="domain" description="VWFA" evidence="2">
    <location>
        <begin position="352"/>
        <end position="528"/>
    </location>
</feature>
<name>A0A9J7MAS6_BRAFL</name>
<feature type="compositionally biased region" description="Basic and acidic residues" evidence="1">
    <location>
        <begin position="661"/>
        <end position="675"/>
    </location>
</feature>
<sequence length="1232" mass="136500">MPRLLNWATRTRVPLKSVRISACMMGHSLGMTSSFSYYNDQDYPLEVAFIYPLDNKTTVVGFDAMIAGRTIGVQLREKKELDYIYDVMCSHEGLHVGQQFPVLLEEHLASGIFAVNVGTIPARETATVIMSTSSRVENNSSGALRFRLTDGFCPRQDSPTAGTEPDTDEDDGFSSVGTRSLPVNIAVTPTASNWSLTSLLQETTHTQLPYDFDFHLQVKMPCLLSGVSSPTHAIRVDADPFASSANEVFVTLAEPHTFDKSLEVLIHLEQPHKPIVVLEHGHSPDAEETCDINRTSGFATPIDSPLASSFEIIEDRICTDFVHNPVLMLNYCPDFSDILASHPKTSEGIQGEYIAVIDRSGSMSGAFIATARETLLLFLKSLPAGSAFNIVGFGSTFKPLFDASVPVNQENVGTASAWVCKMRADLGGTNLLGPLEWIFSAPRPAGRPREVFILTDGAVSNTSRVIDLVRANSSHTRCWAVGIGEGASRVLIRGIAEAGRGRAEFVTEVDRMQAKLLLCLKRSLQPAICDVNIEWKIPDGVQLVQTPCHLPNLYPGDTLTVYGLLWDEFNVDQSPFSSLHGMNSRDSFSEKKPLEDDLLMDIVMGVTGNKDPEADVTKHDDEIIKRDEDLNEKDIDENKHHELPSPDNEKPNPGNENISPDNEKLKPGNERRTSTSKDNLLNSLKEPHVRSISADASYVNTPSPLGTSGTFEHLEWDSYIDERILAAGLEKRTEAKREALRRHLERKREGRHDSRDGQCVAIIRGTLCGKEFVREVPFDITEALDPEVTLPSGNEDSPWDDVIHQLAATTLIRDFEDEILRKGSSQLEDSPIHEAPMEDAGSLKEKIVELSQAANIPSRLTTFVAVDELTGAVLPPVVHNRPRDRAKKRAQGKRYGFSLGLGRRPRASFDSDGSDEVFQDYASLHSCPFHGSAPSLNHLTVTSGHSDRHSFSSIDESLLRKRHSMEKAPGPSASLPAGPDLHRAERFILAKFGSFSKLLPSGTTPSKKPMYRPVLGGELIPVSGKFARLVELQMADGAWQLDTSFSDVIDIPLETLYRACPMFDRHEHPSGRFGSAEIARRDSDDNTTHCWNFGRRHKKNGTNNEAKNLKKMMWQELNESWKTVSPALFNQSQTTAQTTEENNFGGNCADDEDKEESVTQESNDMESTKSRFWATLVALGWLEKKCVRLFEEWELMAGKAETWLATNENALPRGWDMLSLKAAAMEVLVLLR</sequence>